<protein>
    <submittedName>
        <fullName evidence="1">Uncharacterized protein</fullName>
    </submittedName>
</protein>
<dbReference type="Proteomes" id="UP000184404">
    <property type="component" value="Unassembled WGS sequence"/>
</dbReference>
<name>A0A1M4YBD5_9FIRM</name>
<dbReference type="GO" id="GO:0003677">
    <property type="term" value="F:DNA binding"/>
    <property type="evidence" value="ECO:0007669"/>
    <property type="project" value="InterPro"/>
</dbReference>
<dbReference type="OrthoDB" id="6194521at2"/>
<dbReference type="EMBL" id="FQUG01000006">
    <property type="protein sequence ID" value="SHF03045.1"/>
    <property type="molecule type" value="Genomic_DNA"/>
</dbReference>
<evidence type="ECO:0000313" key="2">
    <source>
        <dbReference type="Proteomes" id="UP000184404"/>
    </source>
</evidence>
<reference evidence="1 2" key="1">
    <citation type="submission" date="2016-11" db="EMBL/GenBank/DDBJ databases">
        <authorList>
            <person name="Jaros S."/>
            <person name="Januszkiewicz K."/>
            <person name="Wedrychowicz H."/>
        </authorList>
    </citation>
    <scope>NUCLEOTIDE SEQUENCE [LARGE SCALE GENOMIC DNA]</scope>
    <source>
        <strain evidence="1 2">DSM 10502</strain>
    </source>
</reference>
<dbReference type="STRING" id="1123243.SAMN02745190_01694"/>
<keyword evidence="2" id="KW-1185">Reference proteome</keyword>
<accession>A0A1M4YBD5</accession>
<dbReference type="Gene3D" id="1.10.260.40">
    <property type="entry name" value="lambda repressor-like DNA-binding domains"/>
    <property type="match status" value="1"/>
</dbReference>
<sequence length="168" mass="19950">MVDEALLRELDRYIKRHYIEDKFLAEGQLSRSVDFDKLQLELQERLNENRQSLAEYIQEWIKKKGMSESDVRNGSMLSRNIFSKIRNNREYHPEKRTVFAIALALHLSYDEAREFMSFMGYTFSNMLKEDIIVGFCFERNKYDITDVNEMLNRNGFNVLGSGLNQKEL</sequence>
<proteinExistence type="predicted"/>
<dbReference type="RefSeq" id="WP_072935790.1">
    <property type="nucleotide sequence ID" value="NZ_FQUG01000006.1"/>
</dbReference>
<dbReference type="AlphaFoldDB" id="A0A1M4YBD5"/>
<gene>
    <name evidence="1" type="ORF">SAMN02745190_01694</name>
</gene>
<dbReference type="InterPro" id="IPR010982">
    <property type="entry name" value="Lambda_DNA-bd_dom_sf"/>
</dbReference>
<evidence type="ECO:0000313" key="1">
    <source>
        <dbReference type="EMBL" id="SHF03045.1"/>
    </source>
</evidence>
<organism evidence="1 2">
    <name type="scientific">Schwartzia succinivorans DSM 10502</name>
    <dbReference type="NCBI Taxonomy" id="1123243"/>
    <lineage>
        <taxon>Bacteria</taxon>
        <taxon>Bacillati</taxon>
        <taxon>Bacillota</taxon>
        <taxon>Negativicutes</taxon>
        <taxon>Selenomonadales</taxon>
        <taxon>Selenomonadaceae</taxon>
        <taxon>Schwartzia</taxon>
    </lineage>
</organism>
<dbReference type="SUPFAM" id="SSF47413">
    <property type="entry name" value="lambda repressor-like DNA-binding domains"/>
    <property type="match status" value="1"/>
</dbReference>